<feature type="transmembrane region" description="Helical" evidence="8">
    <location>
        <begin position="129"/>
        <end position="150"/>
    </location>
</feature>
<feature type="transmembrane region" description="Helical" evidence="8">
    <location>
        <begin position="53"/>
        <end position="74"/>
    </location>
</feature>
<reference evidence="12" key="1">
    <citation type="journal article" date="2019" name="Int. J. Syst. Evol. Microbiol.">
        <title>The Global Catalogue of Microorganisms (GCM) 10K type strain sequencing project: providing services to taxonomists for standard genome sequencing and annotation.</title>
        <authorList>
            <consortium name="The Broad Institute Genomics Platform"/>
            <consortium name="The Broad Institute Genome Sequencing Center for Infectious Disease"/>
            <person name="Wu L."/>
            <person name="Ma J."/>
        </authorList>
    </citation>
    <scope>NUCLEOTIDE SEQUENCE [LARGE SCALE GENOMIC DNA]</scope>
    <source>
        <strain evidence="12">CGMCC 4.1415</strain>
    </source>
</reference>
<dbReference type="EMBL" id="JBHSLL010000009">
    <property type="protein sequence ID" value="MFC5384732.1"/>
    <property type="molecule type" value="Genomic_DNA"/>
</dbReference>
<evidence type="ECO:0000256" key="3">
    <source>
        <dbReference type="ARBA" id="ARBA00022692"/>
    </source>
</evidence>
<feature type="transmembrane region" description="Helical" evidence="8">
    <location>
        <begin position="156"/>
        <end position="178"/>
    </location>
</feature>
<accession>A0ABW0GV27</accession>
<evidence type="ECO:0000259" key="9">
    <source>
        <dbReference type="PROSITE" id="PS50893"/>
    </source>
</evidence>
<dbReference type="Pfam" id="PF00005">
    <property type="entry name" value="ABC_tran"/>
    <property type="match status" value="1"/>
</dbReference>
<evidence type="ECO:0000256" key="4">
    <source>
        <dbReference type="ARBA" id="ARBA00022741"/>
    </source>
</evidence>
<gene>
    <name evidence="11" type="ORF">ACFPLB_02005</name>
</gene>
<organism evidence="11 12">
    <name type="scientific">Aquamicrobium segne</name>
    <dbReference type="NCBI Taxonomy" id="469547"/>
    <lineage>
        <taxon>Bacteria</taxon>
        <taxon>Pseudomonadati</taxon>
        <taxon>Pseudomonadota</taxon>
        <taxon>Alphaproteobacteria</taxon>
        <taxon>Hyphomicrobiales</taxon>
        <taxon>Phyllobacteriaceae</taxon>
        <taxon>Aquamicrobium</taxon>
    </lineage>
</organism>
<evidence type="ECO:0000256" key="8">
    <source>
        <dbReference type="SAM" id="Phobius"/>
    </source>
</evidence>
<dbReference type="PANTHER" id="PTHR24221">
    <property type="entry name" value="ATP-BINDING CASSETTE SUB-FAMILY B"/>
    <property type="match status" value="1"/>
</dbReference>
<dbReference type="InterPro" id="IPR027417">
    <property type="entry name" value="P-loop_NTPase"/>
</dbReference>
<evidence type="ECO:0000256" key="5">
    <source>
        <dbReference type="ARBA" id="ARBA00022840"/>
    </source>
</evidence>
<proteinExistence type="inferred from homology"/>
<comment type="subcellular location">
    <subcellularLocation>
        <location evidence="1">Cell membrane</location>
        <topology evidence="1">Multi-pass membrane protein</topology>
    </subcellularLocation>
</comment>
<dbReference type="InterPro" id="IPR017871">
    <property type="entry name" value="ABC_transporter-like_CS"/>
</dbReference>
<feature type="domain" description="ABC transporter" evidence="9">
    <location>
        <begin position="335"/>
        <end position="551"/>
    </location>
</feature>
<dbReference type="RefSeq" id="WP_378227581.1">
    <property type="nucleotide sequence ID" value="NZ_JBHSLL010000009.1"/>
</dbReference>
<dbReference type="SMART" id="SM00382">
    <property type="entry name" value="AAA"/>
    <property type="match status" value="1"/>
</dbReference>
<dbReference type="SUPFAM" id="SSF90123">
    <property type="entry name" value="ABC transporter transmembrane region"/>
    <property type="match status" value="1"/>
</dbReference>
<keyword evidence="3 8" id="KW-0812">Transmembrane</keyword>
<dbReference type="InterPro" id="IPR039421">
    <property type="entry name" value="Type_1_exporter"/>
</dbReference>
<evidence type="ECO:0000256" key="6">
    <source>
        <dbReference type="ARBA" id="ARBA00022989"/>
    </source>
</evidence>
<evidence type="ECO:0000313" key="12">
    <source>
        <dbReference type="Proteomes" id="UP001596016"/>
    </source>
</evidence>
<keyword evidence="5 11" id="KW-0067">ATP-binding</keyword>
<dbReference type="PROSITE" id="PS50893">
    <property type="entry name" value="ABC_TRANSPORTER_2"/>
    <property type="match status" value="1"/>
</dbReference>
<feature type="domain" description="ABC transmembrane type-1" evidence="10">
    <location>
        <begin position="20"/>
        <end position="298"/>
    </location>
</feature>
<dbReference type="SUPFAM" id="SSF52540">
    <property type="entry name" value="P-loop containing nucleoside triphosphate hydrolases"/>
    <property type="match status" value="1"/>
</dbReference>
<evidence type="ECO:0000256" key="7">
    <source>
        <dbReference type="ARBA" id="ARBA00023136"/>
    </source>
</evidence>
<keyword evidence="4" id="KW-0547">Nucleotide-binding</keyword>
<dbReference type="Gene3D" id="1.20.1560.10">
    <property type="entry name" value="ABC transporter type 1, transmembrane domain"/>
    <property type="match status" value="1"/>
</dbReference>
<comment type="caution">
    <text evidence="11">The sequence shown here is derived from an EMBL/GenBank/DDBJ whole genome shotgun (WGS) entry which is preliminary data.</text>
</comment>
<keyword evidence="7 8" id="KW-0472">Membrane</keyword>
<evidence type="ECO:0000259" key="10">
    <source>
        <dbReference type="PROSITE" id="PS50929"/>
    </source>
</evidence>
<dbReference type="PROSITE" id="PS50929">
    <property type="entry name" value="ABC_TM1F"/>
    <property type="match status" value="1"/>
</dbReference>
<dbReference type="Proteomes" id="UP001596016">
    <property type="component" value="Unassembled WGS sequence"/>
</dbReference>
<feature type="transmembrane region" description="Helical" evidence="8">
    <location>
        <begin position="273"/>
        <end position="295"/>
    </location>
</feature>
<dbReference type="InterPro" id="IPR003439">
    <property type="entry name" value="ABC_transporter-like_ATP-bd"/>
</dbReference>
<dbReference type="InterPro" id="IPR011527">
    <property type="entry name" value="ABC1_TM_dom"/>
</dbReference>
<dbReference type="GO" id="GO:0005524">
    <property type="term" value="F:ATP binding"/>
    <property type="evidence" value="ECO:0007669"/>
    <property type="project" value="UniProtKB-KW"/>
</dbReference>
<sequence>MANARHNRESIISPQGRRDTIVVGSFRLASAICIAGTLVSIGHMIDGGGRTALVWAIIFTVAAGAFAFGELSWGGRAARAEERRLRILLLKRQHALATASNSDPDGTPPARLVTMMTDNTERLTEYRQVYFGATLAAIMIPFLILFYIGIAIDPVVGFVVMILIPLIPLGIRGFMLLFRKASSESRKQRDQLSNRYLDAIRNLNTIRLLGAGKRIEEELGRQGEANRGAIMRLLAGNQIVIIVMDGLFSLILICLTAGLAIMRSDYLTPGESVAVMLLTVLLLEPLQQVAGFFYIGMGGRASQKAIESYLASQTVGPSAAVTPDAGSWINDRLDVQLENVHYDHGRGEVLRGVDLEVPRGGRVAIVGRSGAGKSTLMGIIQGTLPPQNGHAAVAGRIIDPQALTLTRSLSASVAQSTWMFTGTIADNLRIARQEATETEMWDALERAQVADEIARMPHRLDTHLGEGAAVISGGQAQRISLARALLSGRRLLLLDEPTSHVDIESEARIIDAVANLPRDWTILMITHRPSLLRIADAAYELKEGKLGRLELAA</sequence>
<dbReference type="PANTHER" id="PTHR24221:SF654">
    <property type="entry name" value="ATP-BINDING CASSETTE SUB-FAMILY B MEMBER 6"/>
    <property type="match status" value="1"/>
</dbReference>
<evidence type="ECO:0000256" key="1">
    <source>
        <dbReference type="ARBA" id="ARBA00004651"/>
    </source>
</evidence>
<comment type="similarity">
    <text evidence="2">Belongs to the ABC transporter superfamily.</text>
</comment>
<evidence type="ECO:0000313" key="11">
    <source>
        <dbReference type="EMBL" id="MFC5384732.1"/>
    </source>
</evidence>
<feature type="transmembrane region" description="Helical" evidence="8">
    <location>
        <begin position="21"/>
        <end position="41"/>
    </location>
</feature>
<evidence type="ECO:0000256" key="2">
    <source>
        <dbReference type="ARBA" id="ARBA00005417"/>
    </source>
</evidence>
<keyword evidence="6 8" id="KW-1133">Transmembrane helix</keyword>
<dbReference type="InterPro" id="IPR003593">
    <property type="entry name" value="AAA+_ATPase"/>
</dbReference>
<dbReference type="Pfam" id="PF00664">
    <property type="entry name" value="ABC_membrane"/>
    <property type="match status" value="1"/>
</dbReference>
<keyword evidence="12" id="KW-1185">Reference proteome</keyword>
<feature type="transmembrane region" description="Helical" evidence="8">
    <location>
        <begin position="239"/>
        <end position="261"/>
    </location>
</feature>
<dbReference type="Gene3D" id="3.40.50.300">
    <property type="entry name" value="P-loop containing nucleotide triphosphate hydrolases"/>
    <property type="match status" value="1"/>
</dbReference>
<protein>
    <submittedName>
        <fullName evidence="11">ATP-binding cassette domain-containing protein</fullName>
    </submittedName>
</protein>
<name>A0ABW0GV27_9HYPH</name>
<dbReference type="InterPro" id="IPR036640">
    <property type="entry name" value="ABC1_TM_sf"/>
</dbReference>
<dbReference type="PROSITE" id="PS00211">
    <property type="entry name" value="ABC_TRANSPORTER_1"/>
    <property type="match status" value="1"/>
</dbReference>